<keyword evidence="20" id="KW-0046">Antibiotic resistance</keyword>
<evidence type="ECO:0000256" key="12">
    <source>
        <dbReference type="ARBA" id="ARBA00022679"/>
    </source>
</evidence>
<evidence type="ECO:0000256" key="17">
    <source>
        <dbReference type="ARBA" id="ARBA00022984"/>
    </source>
</evidence>
<evidence type="ECO:0000256" key="4">
    <source>
        <dbReference type="ARBA" id="ARBA00007739"/>
    </source>
</evidence>
<evidence type="ECO:0000313" key="29">
    <source>
        <dbReference type="EMBL" id="MET3590126.1"/>
    </source>
</evidence>
<evidence type="ECO:0000256" key="7">
    <source>
        <dbReference type="ARBA" id="ARBA00022475"/>
    </source>
</evidence>
<dbReference type="PANTHER" id="PTHR32282:SF27">
    <property type="entry name" value="PENICILLIN-BINDING PROTEIN 1A"/>
    <property type="match status" value="1"/>
</dbReference>
<keyword evidence="7" id="KW-1003">Cell membrane</keyword>
<keyword evidence="17" id="KW-0573">Peptidoglycan synthesis</keyword>
<evidence type="ECO:0000256" key="22">
    <source>
        <dbReference type="ARBA" id="ARBA00023316"/>
    </source>
</evidence>
<keyword evidence="8" id="KW-0997">Cell inner membrane</keyword>
<evidence type="ECO:0000256" key="2">
    <source>
        <dbReference type="ARBA" id="ARBA00004752"/>
    </source>
</evidence>
<sequence length="824" mass="92005">MMIFFRYLLSFFIIIVYFETAIQSVIAKEQMDALPDYEVLSLYEPPVMTRVHAADGSLMAEFATKNRLYLPIQSVPKILKEAFISAEDKNFYSHFGLDPEGLLRALINNIRNIGSGKRPEGASTITQQVAKNFLLNSEATLERKLKEAILAMRIERTYSKDHILELYLNEIYLGRGTYGIAAASLTYFNKSVNELTLEQCAYLAALPKGPANYDPFKNTKRAIDRRNWVIDRMVANGYITREQGETAKTKPLGATIRGKDSYVFAAEYFTEEVRRRLMHRYGAKTLYEGGLSIRTTLDPHLQLFARRALHNGLVKFDHSQGWRGVYGHIEHINKKDDWGIELANITGLSDVPEWRLAVVLSANANKIEIGLQPQREDTGLLSKRREIAVLSEDSSKWALNVVKKNGYRKVVQNLSHILQVGDVIFVEKIPNAKNVYRLQQIPKVEGAIVAMDPHTGRVLAMVGGFSFSASEFNRATQAYRQPGSAFKPFVYATALDNGYTPASVVLDGPIEIRQYNGEVWQPKNYGGTFAGPSTLRYGIEHSRNLMTIRLAYDMGMPLVAEYAERFGVVDKLQPYLPMALGAAETTVLRMVTAYSVIANGGRSINPSLIDRIQDRYGKTIYRHDDRICEKCNAQSWNNQSEPILIDERDQVLDPMTAYQITSMMEGVVQRGTAARLRYLNRHIAAKTGTTNDSKDVWFMGFTPDLVVGIFVGYDQPAPLGYNGTGSSLAAPIFGEFMEAAMKGKPDVPFKMPEGMILMPINRKTGMLAEAGDRDVIIEAFKPGTGPSDIYQVIGSTNSFQEGVPTITTSPQVNKALESGTGGLY</sequence>
<evidence type="ECO:0000256" key="18">
    <source>
        <dbReference type="ARBA" id="ARBA00022989"/>
    </source>
</evidence>
<evidence type="ECO:0000256" key="14">
    <source>
        <dbReference type="ARBA" id="ARBA00022801"/>
    </source>
</evidence>
<dbReference type="PANTHER" id="PTHR32282">
    <property type="entry name" value="BINDING PROTEIN TRANSPEPTIDASE, PUTATIVE-RELATED"/>
    <property type="match status" value="1"/>
</dbReference>
<comment type="caution">
    <text evidence="29">The sequence shown here is derived from an EMBL/GenBank/DDBJ whole genome shotgun (WGS) entry which is preliminary data.</text>
</comment>
<keyword evidence="13" id="KW-0812">Transmembrane</keyword>
<name>A0ABV2HHT2_9HYPH</name>
<evidence type="ECO:0000256" key="24">
    <source>
        <dbReference type="ARBA" id="ARBA00044770"/>
    </source>
</evidence>
<keyword evidence="9" id="KW-0121">Carboxypeptidase</keyword>
<dbReference type="Pfam" id="PF00905">
    <property type="entry name" value="Transpeptidase"/>
    <property type="match status" value="1"/>
</dbReference>
<evidence type="ECO:0000256" key="16">
    <source>
        <dbReference type="ARBA" id="ARBA00022968"/>
    </source>
</evidence>
<keyword evidence="15" id="KW-0133">Cell shape</keyword>
<evidence type="ECO:0000256" key="23">
    <source>
        <dbReference type="ARBA" id="ARBA00034000"/>
    </source>
</evidence>
<evidence type="ECO:0000256" key="13">
    <source>
        <dbReference type="ARBA" id="ARBA00022692"/>
    </source>
</evidence>
<proteinExistence type="inferred from homology"/>
<feature type="domain" description="Glycosyl transferase family 51" evidence="27">
    <location>
        <begin position="56"/>
        <end position="233"/>
    </location>
</feature>
<dbReference type="SUPFAM" id="SSF53955">
    <property type="entry name" value="Lysozyme-like"/>
    <property type="match status" value="1"/>
</dbReference>
<accession>A0ABV2HHT2</accession>
<dbReference type="InterPro" id="IPR036950">
    <property type="entry name" value="PBP_transglycosylase"/>
</dbReference>
<dbReference type="EC" id="3.4.16.4" evidence="5"/>
<evidence type="ECO:0000256" key="5">
    <source>
        <dbReference type="ARBA" id="ARBA00012448"/>
    </source>
</evidence>
<comment type="similarity">
    <text evidence="4">In the N-terminal section; belongs to the glycosyltransferase 51 family.</text>
</comment>
<dbReference type="Gene3D" id="1.10.3810.10">
    <property type="entry name" value="Biosynthetic peptidoglycan transglycosylase-like"/>
    <property type="match status" value="1"/>
</dbReference>
<dbReference type="SUPFAM" id="SSF56601">
    <property type="entry name" value="beta-lactamase/transpeptidase-like"/>
    <property type="match status" value="1"/>
</dbReference>
<dbReference type="RefSeq" id="WP_354190228.1">
    <property type="nucleotide sequence ID" value="NZ_JBEPLI010000013.1"/>
</dbReference>
<evidence type="ECO:0000256" key="10">
    <source>
        <dbReference type="ARBA" id="ARBA00022670"/>
    </source>
</evidence>
<keyword evidence="14 29" id="KW-0378">Hydrolase</keyword>
<evidence type="ECO:0000256" key="15">
    <source>
        <dbReference type="ARBA" id="ARBA00022960"/>
    </source>
</evidence>
<dbReference type="GO" id="GO:0016787">
    <property type="term" value="F:hydrolase activity"/>
    <property type="evidence" value="ECO:0007669"/>
    <property type="project" value="UniProtKB-KW"/>
</dbReference>
<comment type="catalytic activity">
    <reaction evidence="23">
        <text>Preferential cleavage: (Ac)2-L-Lys-D-Ala-|-D-Ala. Also transpeptidation of peptidyl-alanyl moieties that are N-acyl substituents of D-alanine.</text>
        <dbReference type="EC" id="3.4.16.4"/>
    </reaction>
</comment>
<evidence type="ECO:0000256" key="1">
    <source>
        <dbReference type="ARBA" id="ARBA00004249"/>
    </source>
</evidence>
<evidence type="ECO:0000256" key="11">
    <source>
        <dbReference type="ARBA" id="ARBA00022676"/>
    </source>
</evidence>
<keyword evidence="18" id="KW-1133">Transmembrane helix</keyword>
<dbReference type="GO" id="GO:0016757">
    <property type="term" value="F:glycosyltransferase activity"/>
    <property type="evidence" value="ECO:0007669"/>
    <property type="project" value="UniProtKB-KW"/>
</dbReference>
<comment type="catalytic activity">
    <reaction evidence="25">
        <text>[GlcNAc-(1-&gt;4)-Mur2Ac(oyl-L-Ala-gamma-D-Glu-L-Lys-D-Ala-D-Ala)](n)-di-trans,octa-cis-undecaprenyl diphosphate + beta-D-GlcNAc-(1-&gt;4)-Mur2Ac(oyl-L-Ala-gamma-D-Glu-L-Lys-D-Ala-D-Ala)-di-trans,octa-cis-undecaprenyl diphosphate = [GlcNAc-(1-&gt;4)-Mur2Ac(oyl-L-Ala-gamma-D-Glu-L-Lys-D-Ala-D-Ala)](n+1)-di-trans,octa-cis-undecaprenyl diphosphate + di-trans,octa-cis-undecaprenyl diphosphate + H(+)</text>
        <dbReference type="Rhea" id="RHEA:23708"/>
        <dbReference type="Rhea" id="RHEA-COMP:9602"/>
        <dbReference type="Rhea" id="RHEA-COMP:9603"/>
        <dbReference type="ChEBI" id="CHEBI:15378"/>
        <dbReference type="ChEBI" id="CHEBI:58405"/>
        <dbReference type="ChEBI" id="CHEBI:60033"/>
        <dbReference type="ChEBI" id="CHEBI:78435"/>
        <dbReference type="EC" id="2.4.99.28"/>
    </reaction>
</comment>
<evidence type="ECO:0000256" key="19">
    <source>
        <dbReference type="ARBA" id="ARBA00023136"/>
    </source>
</evidence>
<organism evidence="29 30">
    <name type="scientific">Bartonella silvatica</name>
    <dbReference type="NCBI Taxonomy" id="357760"/>
    <lineage>
        <taxon>Bacteria</taxon>
        <taxon>Pseudomonadati</taxon>
        <taxon>Pseudomonadota</taxon>
        <taxon>Alphaproteobacteria</taxon>
        <taxon>Hyphomicrobiales</taxon>
        <taxon>Bartonellaceae</taxon>
        <taxon>Bartonella</taxon>
    </lineage>
</organism>
<dbReference type="EC" id="2.4.99.28" evidence="24"/>
<dbReference type="Pfam" id="PF00912">
    <property type="entry name" value="Transgly"/>
    <property type="match status" value="1"/>
</dbReference>
<feature type="domain" description="Penicillin-binding protein OB-like" evidence="28">
    <location>
        <begin position="322"/>
        <end position="444"/>
    </location>
</feature>
<dbReference type="EMBL" id="JBEPLI010000013">
    <property type="protein sequence ID" value="MET3590126.1"/>
    <property type="molecule type" value="Genomic_DNA"/>
</dbReference>
<keyword evidence="16" id="KW-0735">Signal-anchor</keyword>
<keyword evidence="30" id="KW-1185">Reference proteome</keyword>
<protein>
    <recommendedName>
        <fullName evidence="6">Penicillin-binding protein 1A</fullName>
        <ecNumber evidence="24">2.4.99.28</ecNumber>
        <ecNumber evidence="5">3.4.16.4</ecNumber>
    </recommendedName>
</protein>
<evidence type="ECO:0000259" key="28">
    <source>
        <dbReference type="Pfam" id="PF17092"/>
    </source>
</evidence>
<keyword evidence="11 29" id="KW-0328">Glycosyltransferase</keyword>
<evidence type="ECO:0000256" key="25">
    <source>
        <dbReference type="ARBA" id="ARBA00049902"/>
    </source>
</evidence>
<keyword evidence="10" id="KW-0645">Protease</keyword>
<feature type="domain" description="Penicillin-binding protein transpeptidase" evidence="26">
    <location>
        <begin position="446"/>
        <end position="738"/>
    </location>
</feature>
<dbReference type="InterPro" id="IPR001460">
    <property type="entry name" value="PCN-bd_Tpept"/>
</dbReference>
<comment type="subcellular location">
    <subcellularLocation>
        <location evidence="1">Cell inner membrane</location>
        <topology evidence="1">Single-pass type II membrane protein</topology>
    </subcellularLocation>
</comment>
<dbReference type="Pfam" id="PF17092">
    <property type="entry name" value="PCB_OB"/>
    <property type="match status" value="1"/>
</dbReference>
<evidence type="ECO:0000256" key="9">
    <source>
        <dbReference type="ARBA" id="ARBA00022645"/>
    </source>
</evidence>
<keyword evidence="22" id="KW-0961">Cell wall biogenesis/degradation</keyword>
<gene>
    <name evidence="29" type="ORF">ABID23_001224</name>
</gene>
<evidence type="ECO:0000256" key="6">
    <source>
        <dbReference type="ARBA" id="ARBA00018638"/>
    </source>
</evidence>
<evidence type="ECO:0000259" key="27">
    <source>
        <dbReference type="Pfam" id="PF00912"/>
    </source>
</evidence>
<keyword evidence="19" id="KW-0472">Membrane</keyword>
<dbReference type="Gene3D" id="3.40.710.10">
    <property type="entry name" value="DD-peptidase/beta-lactamase superfamily"/>
    <property type="match status" value="2"/>
</dbReference>
<dbReference type="Proteomes" id="UP001549086">
    <property type="component" value="Unassembled WGS sequence"/>
</dbReference>
<evidence type="ECO:0000256" key="8">
    <source>
        <dbReference type="ARBA" id="ARBA00022519"/>
    </source>
</evidence>
<keyword evidence="12 29" id="KW-0808">Transferase</keyword>
<dbReference type="InterPro" id="IPR012338">
    <property type="entry name" value="Beta-lactam/transpept-like"/>
</dbReference>
<evidence type="ECO:0000259" key="26">
    <source>
        <dbReference type="Pfam" id="PF00905"/>
    </source>
</evidence>
<dbReference type="InterPro" id="IPR023346">
    <property type="entry name" value="Lysozyme-like_dom_sf"/>
</dbReference>
<comment type="similarity">
    <text evidence="3">In the C-terminal section; belongs to the transpeptidase family.</text>
</comment>
<evidence type="ECO:0000313" key="30">
    <source>
        <dbReference type="Proteomes" id="UP001549086"/>
    </source>
</evidence>
<keyword evidence="21" id="KW-0511">Multifunctional enzyme</keyword>
<dbReference type="InterPro" id="IPR031376">
    <property type="entry name" value="PCB_OB"/>
</dbReference>
<evidence type="ECO:0000256" key="21">
    <source>
        <dbReference type="ARBA" id="ARBA00023268"/>
    </source>
</evidence>
<reference evidence="29 30" key="1">
    <citation type="submission" date="2024-06" db="EMBL/GenBank/DDBJ databases">
        <title>Genomic Encyclopedia of Type Strains, Phase IV (KMG-IV): sequencing the most valuable type-strain genomes for metagenomic binning, comparative biology and taxonomic classification.</title>
        <authorList>
            <person name="Goeker M."/>
        </authorList>
    </citation>
    <scope>NUCLEOTIDE SEQUENCE [LARGE SCALE GENOMIC DNA]</scope>
    <source>
        <strain evidence="29 30">DSM 23649</strain>
    </source>
</reference>
<evidence type="ECO:0000256" key="3">
    <source>
        <dbReference type="ARBA" id="ARBA00007090"/>
    </source>
</evidence>
<dbReference type="InterPro" id="IPR050396">
    <property type="entry name" value="Glycosyltr_51/Transpeptidase"/>
</dbReference>
<comment type="pathway">
    <text evidence="2">Cell wall biogenesis; peptidoglycan biosynthesis.</text>
</comment>
<dbReference type="InterPro" id="IPR001264">
    <property type="entry name" value="Glyco_trans_51"/>
</dbReference>
<evidence type="ECO:0000256" key="20">
    <source>
        <dbReference type="ARBA" id="ARBA00023251"/>
    </source>
</evidence>
<dbReference type="NCBIfam" id="TIGR02074">
    <property type="entry name" value="PBP_1a_fam"/>
    <property type="match status" value="1"/>
</dbReference>